<name>A0ABR9UXH9_9CHRO</name>
<evidence type="ECO:0000313" key="1">
    <source>
        <dbReference type="EMBL" id="MBE9192718.1"/>
    </source>
</evidence>
<dbReference type="EMBL" id="JADEWN010000063">
    <property type="protein sequence ID" value="MBE9192718.1"/>
    <property type="molecule type" value="Genomic_DNA"/>
</dbReference>
<dbReference type="Proteomes" id="UP000651156">
    <property type="component" value="Unassembled WGS sequence"/>
</dbReference>
<comment type="caution">
    <text evidence="1">The sequence shown here is derived from an EMBL/GenBank/DDBJ whole genome shotgun (WGS) entry which is preliminary data.</text>
</comment>
<keyword evidence="2" id="KW-1185">Reference proteome</keyword>
<evidence type="ECO:0000313" key="2">
    <source>
        <dbReference type="Proteomes" id="UP000651156"/>
    </source>
</evidence>
<accession>A0ABR9UXH9</accession>
<protein>
    <submittedName>
        <fullName evidence="1">Uncharacterized protein</fullName>
    </submittedName>
</protein>
<organism evidence="1 2">
    <name type="scientific">Gloeocapsopsis crepidinum LEGE 06123</name>
    <dbReference type="NCBI Taxonomy" id="588587"/>
    <lineage>
        <taxon>Bacteria</taxon>
        <taxon>Bacillati</taxon>
        <taxon>Cyanobacteriota</taxon>
        <taxon>Cyanophyceae</taxon>
        <taxon>Oscillatoriophycideae</taxon>
        <taxon>Chroococcales</taxon>
        <taxon>Chroococcaceae</taxon>
        <taxon>Gloeocapsopsis</taxon>
    </lineage>
</organism>
<sequence>MTVMLFKLIPLITALLLPISTVNLSQTITAQFPQTTATVKRSDNLEEDKFKFEQCKFIIETLVVIGGVLLSLYTYRITQGWKRREYLDNKFKEFENSREVNNVRKMLDSDSHFVNLFPDDPMPPNRFNYIEDEEWSNALKDLDAATIKDIVDEIEKFYNKDSYLDRVKQEVKGIHYPRHMDKELRSLAIRDDFNRFLDYLEQFKSMLDANTVNKNDLEKYLINWALIIERVERSYKTILLKYMIGTPTQTTPTQMSVKELFETFYSFRKDPQTETWVGIEVKVNKSQDGLGTWFKKWWKAEEVSKWLKT</sequence>
<dbReference type="RefSeq" id="WP_193934130.1">
    <property type="nucleotide sequence ID" value="NZ_JADEWN010000063.1"/>
</dbReference>
<gene>
    <name evidence="1" type="ORF">IQ230_20660</name>
</gene>
<proteinExistence type="predicted"/>
<reference evidence="1 2" key="1">
    <citation type="submission" date="2020-10" db="EMBL/GenBank/DDBJ databases">
        <authorList>
            <person name="Castelo-Branco R."/>
            <person name="Eusebio N."/>
            <person name="Adriana R."/>
            <person name="Vieira A."/>
            <person name="Brugerolle De Fraissinette N."/>
            <person name="Rezende De Castro R."/>
            <person name="Schneider M.P."/>
            <person name="Vasconcelos V."/>
            <person name="Leao P.N."/>
        </authorList>
    </citation>
    <scope>NUCLEOTIDE SEQUENCE [LARGE SCALE GENOMIC DNA]</scope>
    <source>
        <strain evidence="1 2">LEGE 06123</strain>
    </source>
</reference>